<evidence type="ECO:0000259" key="1">
    <source>
        <dbReference type="Pfam" id="PF08929"/>
    </source>
</evidence>
<dbReference type="Proteomes" id="UP001196915">
    <property type="component" value="Unassembled WGS sequence"/>
</dbReference>
<evidence type="ECO:0000313" key="3">
    <source>
        <dbReference type="Proteomes" id="UP001196915"/>
    </source>
</evidence>
<dbReference type="InterPro" id="IPR015025">
    <property type="entry name" value="PoNi_C"/>
</dbReference>
<reference evidence="2" key="1">
    <citation type="submission" date="2021-06" db="EMBL/GenBank/DDBJ databases">
        <title>A collection of bacterial strains from the Burkholderia cepacia Research Laboratory and Repository.</title>
        <authorList>
            <person name="Lipuma J."/>
            <person name="Spilker T."/>
        </authorList>
    </citation>
    <scope>NUCLEOTIDE SEQUENCE</scope>
    <source>
        <strain evidence="2">AU37435</strain>
    </source>
</reference>
<dbReference type="Pfam" id="PF08929">
    <property type="entry name" value="PoNi_C"/>
    <property type="match status" value="1"/>
</dbReference>
<comment type="caution">
    <text evidence="2">The sequence shown here is derived from an EMBL/GenBank/DDBJ whole genome shotgun (WGS) entry which is preliminary data.</text>
</comment>
<organism evidence="2 3">
    <name type="scientific">Burkholderia multivorans</name>
    <dbReference type="NCBI Taxonomy" id="87883"/>
    <lineage>
        <taxon>Bacteria</taxon>
        <taxon>Pseudomonadati</taxon>
        <taxon>Pseudomonadota</taxon>
        <taxon>Betaproteobacteria</taxon>
        <taxon>Burkholderiales</taxon>
        <taxon>Burkholderiaceae</taxon>
        <taxon>Burkholderia</taxon>
        <taxon>Burkholderia cepacia complex</taxon>
    </lineage>
</organism>
<dbReference type="EMBL" id="JAHPMX010000038">
    <property type="protein sequence ID" value="MBU9360753.1"/>
    <property type="molecule type" value="Genomic_DNA"/>
</dbReference>
<dbReference type="RefSeq" id="WP_217078705.1">
    <property type="nucleotide sequence ID" value="NZ_CAJHCY010000011.1"/>
</dbReference>
<gene>
    <name evidence="2" type="ORF">KTE52_30990</name>
</gene>
<feature type="domain" description="PoNi C-terminal" evidence="1">
    <location>
        <begin position="145"/>
        <end position="252"/>
    </location>
</feature>
<protein>
    <submittedName>
        <fullName evidence="2">DUF1911 domain-containing protein</fullName>
    </submittedName>
</protein>
<dbReference type="AlphaFoldDB" id="A0AAP2MT06"/>
<evidence type="ECO:0000313" key="2">
    <source>
        <dbReference type="EMBL" id="MBU9360753.1"/>
    </source>
</evidence>
<sequence>MDNFSMRRRQRFITEQYFCWLSRFLQESIERWTRLLPANGTEDSKRAVAASRRANNRFTLLLLRYTAGEAIEPLRSELDLILADYEEYAKFQSREFESPNWPSFLLGELKDYERAMQLIGLCYLLHRRDLLPRIAALEDPSYRAQDTLYEDLLAYGLEGRTDVDAWFHESYRDCINSVYGDSDEDSLTDLNSYLENWYSSMSGVDWHDSHLDLSEERGLYFGYWAIEAAALVYLLELDDTSLHGHIVYPKDLVQFARTFEEPSKSPETSTGPKTMRTGQVCPETGIWKARGYHVPGVLVQQGERMPKVFAPDKTGAYRMQSALWELERKA</sequence>
<name>A0AAP2MT06_9BURK</name>
<accession>A0AAP2MT06</accession>
<proteinExistence type="predicted"/>